<accession>A0AAV4UPK3</accession>
<dbReference type="Proteomes" id="UP001054945">
    <property type="component" value="Unassembled WGS sequence"/>
</dbReference>
<proteinExistence type="predicted"/>
<evidence type="ECO:0000313" key="1">
    <source>
        <dbReference type="EMBL" id="GIY59709.1"/>
    </source>
</evidence>
<comment type="caution">
    <text evidence="1">The sequence shown here is derived from an EMBL/GenBank/DDBJ whole genome shotgun (WGS) entry which is preliminary data.</text>
</comment>
<dbReference type="AlphaFoldDB" id="A0AAV4UPK3"/>
<keyword evidence="2" id="KW-1185">Reference proteome</keyword>
<organism evidence="1 2">
    <name type="scientific">Caerostris extrusa</name>
    <name type="common">Bark spider</name>
    <name type="synonym">Caerostris bankana</name>
    <dbReference type="NCBI Taxonomy" id="172846"/>
    <lineage>
        <taxon>Eukaryota</taxon>
        <taxon>Metazoa</taxon>
        <taxon>Ecdysozoa</taxon>
        <taxon>Arthropoda</taxon>
        <taxon>Chelicerata</taxon>
        <taxon>Arachnida</taxon>
        <taxon>Araneae</taxon>
        <taxon>Araneomorphae</taxon>
        <taxon>Entelegynae</taxon>
        <taxon>Araneoidea</taxon>
        <taxon>Araneidae</taxon>
        <taxon>Caerostris</taxon>
    </lineage>
</organism>
<name>A0AAV4UPK3_CAEEX</name>
<dbReference type="EMBL" id="BPLR01013233">
    <property type="protein sequence ID" value="GIY59709.1"/>
    <property type="molecule type" value="Genomic_DNA"/>
</dbReference>
<sequence length="69" mass="8039">RVKEFRSLGGNSTQKARNLMRGIDCSDREKSIWKEALVFLVKVAFWEAISLQRKRRVKKAQHEILAVPD</sequence>
<feature type="non-terminal residue" evidence="1">
    <location>
        <position position="1"/>
    </location>
</feature>
<reference evidence="1 2" key="1">
    <citation type="submission" date="2021-06" db="EMBL/GenBank/DDBJ databases">
        <title>Caerostris extrusa draft genome.</title>
        <authorList>
            <person name="Kono N."/>
            <person name="Arakawa K."/>
        </authorList>
    </citation>
    <scope>NUCLEOTIDE SEQUENCE [LARGE SCALE GENOMIC DNA]</scope>
</reference>
<gene>
    <name evidence="1" type="ORF">CEXT_434381</name>
</gene>
<evidence type="ECO:0000313" key="2">
    <source>
        <dbReference type="Proteomes" id="UP001054945"/>
    </source>
</evidence>
<protein>
    <submittedName>
        <fullName evidence="1">Uncharacterized protein</fullName>
    </submittedName>
</protein>